<protein>
    <recommendedName>
        <fullName evidence="4 11">2-(3-amino-3-carboxypropyl)histidine synthase subunit 1</fullName>
        <ecNumber evidence="3 11">2.5.1.108</ecNumber>
    </recommendedName>
</protein>
<organism evidence="12 13">
    <name type="scientific">Pristionchus entomophagus</name>
    <dbReference type="NCBI Taxonomy" id="358040"/>
    <lineage>
        <taxon>Eukaryota</taxon>
        <taxon>Metazoa</taxon>
        <taxon>Ecdysozoa</taxon>
        <taxon>Nematoda</taxon>
        <taxon>Chromadorea</taxon>
        <taxon>Rhabditida</taxon>
        <taxon>Rhabditina</taxon>
        <taxon>Diplogasteromorpha</taxon>
        <taxon>Diplogasteroidea</taxon>
        <taxon>Neodiplogasteridae</taxon>
        <taxon>Pristionchus</taxon>
    </lineage>
</organism>
<dbReference type="AlphaFoldDB" id="A0AAV5SV18"/>
<accession>A0AAV5SV18</accession>
<evidence type="ECO:0000256" key="3">
    <source>
        <dbReference type="ARBA" id="ARBA00012221"/>
    </source>
</evidence>
<comment type="caution">
    <text evidence="12">The sequence shown here is derived from an EMBL/GenBank/DDBJ whole genome shotgun (WGS) entry which is preliminary data.</text>
</comment>
<evidence type="ECO:0000256" key="10">
    <source>
        <dbReference type="ARBA" id="ARBA00048403"/>
    </source>
</evidence>
<dbReference type="Pfam" id="PF01866">
    <property type="entry name" value="Diphthamide_syn"/>
    <property type="match status" value="1"/>
</dbReference>
<keyword evidence="7" id="KW-0479">Metal-binding</keyword>
<dbReference type="EMBL" id="BTSX01000003">
    <property type="protein sequence ID" value="GMS87207.1"/>
    <property type="molecule type" value="Genomic_DNA"/>
</dbReference>
<dbReference type="Gene3D" id="3.40.50.11860">
    <property type="entry name" value="Diphthamide synthesis DPH1/DPH2 domain 3"/>
    <property type="match status" value="1"/>
</dbReference>
<dbReference type="InterPro" id="IPR035435">
    <property type="entry name" value="DPH1/DPH2_euk_archaea"/>
</dbReference>
<dbReference type="InterPro" id="IPR042263">
    <property type="entry name" value="DPH1/DPH2_1"/>
</dbReference>
<dbReference type="PANTHER" id="PTHR10762">
    <property type="entry name" value="DIPHTHAMIDE BIOSYNTHESIS PROTEIN"/>
    <property type="match status" value="1"/>
</dbReference>
<dbReference type="PANTHER" id="PTHR10762:SF1">
    <property type="entry name" value="2-(3-AMINO-3-CARBOXYPROPYL)HISTIDINE SYNTHASE SUBUNIT 1"/>
    <property type="match status" value="1"/>
</dbReference>
<evidence type="ECO:0000313" key="13">
    <source>
        <dbReference type="Proteomes" id="UP001432027"/>
    </source>
</evidence>
<proteinExistence type="inferred from homology"/>
<evidence type="ECO:0000256" key="11">
    <source>
        <dbReference type="PIRNR" id="PIRNR004967"/>
    </source>
</evidence>
<comment type="pathway">
    <text evidence="1 11">Protein modification; peptidyl-diphthamide biosynthesis.</text>
</comment>
<dbReference type="PIRSF" id="PIRSF004967">
    <property type="entry name" value="DPH1"/>
    <property type="match status" value="1"/>
</dbReference>
<evidence type="ECO:0000256" key="1">
    <source>
        <dbReference type="ARBA" id="ARBA00005156"/>
    </source>
</evidence>
<dbReference type="Gene3D" id="3.40.50.11840">
    <property type="entry name" value="Diphthamide synthesis DPH1/DPH2 domain 1"/>
    <property type="match status" value="1"/>
</dbReference>
<dbReference type="EC" id="2.5.1.108" evidence="3 11"/>
<keyword evidence="13" id="KW-1185">Reference proteome</keyword>
<comment type="cofactor">
    <cofactor evidence="11">
        <name>[4Fe-4S] cluster</name>
        <dbReference type="ChEBI" id="CHEBI:49883"/>
    </cofactor>
    <text evidence="11">Binds 1 [4Fe-4S] cluster per subunit. The cluster is coordinated with 3 cysteines and an exchangeable S-adenosyl-L-methionine.</text>
</comment>
<evidence type="ECO:0000256" key="8">
    <source>
        <dbReference type="ARBA" id="ARBA00023004"/>
    </source>
</evidence>
<evidence type="ECO:0000256" key="5">
    <source>
        <dbReference type="ARBA" id="ARBA00022679"/>
    </source>
</evidence>
<evidence type="ECO:0000256" key="9">
    <source>
        <dbReference type="ARBA" id="ARBA00023014"/>
    </source>
</evidence>
<dbReference type="FunFam" id="3.40.50.11840:FF:000001">
    <property type="entry name" value="2-(3-amino-3-carboxypropyl)histidine synthase subunit 1"/>
    <property type="match status" value="1"/>
</dbReference>
<dbReference type="InterPro" id="IPR042265">
    <property type="entry name" value="DPH1/DPH2_3"/>
</dbReference>
<evidence type="ECO:0000256" key="7">
    <source>
        <dbReference type="ARBA" id="ARBA00022723"/>
    </source>
</evidence>
<dbReference type="InterPro" id="IPR016435">
    <property type="entry name" value="DPH1/DPH2"/>
</dbReference>
<keyword evidence="8" id="KW-0408">Iron</keyword>
<keyword evidence="9" id="KW-0411">Iron-sulfur</keyword>
<evidence type="ECO:0000313" key="12">
    <source>
        <dbReference type="EMBL" id="GMS87207.1"/>
    </source>
</evidence>
<dbReference type="FunFam" id="3.40.50.11850:FF:000001">
    <property type="entry name" value="2-(3-amino-3-carboxypropyl)histidine synthase subunit 1"/>
    <property type="match status" value="1"/>
</dbReference>
<keyword evidence="5 11" id="KW-0808">Transferase</keyword>
<dbReference type="GO" id="GO:0090560">
    <property type="term" value="F:2-(3-amino-3-carboxypropyl)histidine synthase activity"/>
    <property type="evidence" value="ECO:0007669"/>
    <property type="project" value="UniProtKB-UniRule"/>
</dbReference>
<dbReference type="FunFam" id="3.40.50.11860:FF:000002">
    <property type="entry name" value="2-(3-amino-3-carboxypropyl)histidine synthase subunit 1"/>
    <property type="match status" value="1"/>
</dbReference>
<dbReference type="Gene3D" id="3.40.50.11850">
    <property type="entry name" value="Diphthamide synthesis DPH1/DPH2 domain 2"/>
    <property type="match status" value="1"/>
</dbReference>
<gene>
    <name evidence="12" type="ORF">PENTCL1PPCAC_9382</name>
</gene>
<evidence type="ECO:0000256" key="4">
    <source>
        <dbReference type="ARBA" id="ARBA00021915"/>
    </source>
</evidence>
<evidence type="ECO:0000256" key="2">
    <source>
        <dbReference type="ARBA" id="ARBA00010173"/>
    </source>
</evidence>
<dbReference type="GO" id="GO:0051539">
    <property type="term" value="F:4 iron, 4 sulfur cluster binding"/>
    <property type="evidence" value="ECO:0007669"/>
    <property type="project" value="UniProtKB-UniRule"/>
</dbReference>
<comment type="function">
    <text evidence="11">Catalyzes the first step of diphthamide biosynthesis, a post-translational modification of histidine which occurs in elongation factor 2.</text>
</comment>
<reference evidence="12" key="1">
    <citation type="submission" date="2023-10" db="EMBL/GenBank/DDBJ databases">
        <title>Genome assembly of Pristionchus species.</title>
        <authorList>
            <person name="Yoshida K."/>
            <person name="Sommer R.J."/>
        </authorList>
    </citation>
    <scope>NUCLEOTIDE SEQUENCE</scope>
    <source>
        <strain evidence="12">RS0144</strain>
    </source>
</reference>
<dbReference type="NCBIfam" id="TIGR00322">
    <property type="entry name" value="diphth2_R"/>
    <property type="match status" value="1"/>
</dbReference>
<evidence type="ECO:0000256" key="6">
    <source>
        <dbReference type="ARBA" id="ARBA00022691"/>
    </source>
</evidence>
<keyword evidence="6 11" id="KW-0949">S-adenosyl-L-methionine</keyword>
<dbReference type="GO" id="GO:0046872">
    <property type="term" value="F:metal ion binding"/>
    <property type="evidence" value="ECO:0007669"/>
    <property type="project" value="UniProtKB-KW"/>
</dbReference>
<dbReference type="Proteomes" id="UP001432027">
    <property type="component" value="Unassembled WGS sequence"/>
</dbReference>
<dbReference type="SFLD" id="SFLDS00032">
    <property type="entry name" value="Radical_SAM_3-amino-3-carboxyp"/>
    <property type="match status" value="1"/>
</dbReference>
<sequence>MSSVKLLAQQLEEIANDEKLKKDVEILPKNYNFEIPKTIWKIRSTNAKLVALQFPEGLLLYACVISDILEKHTGCDTVIMGDVTYGACCVDDYTATAMGCELLVHYGHSCLVPIQNTDGIAMLYVFVSIEINLSHFIDCLKANFTPAQKIALVSTIQFIPSLQKARSVLLEDGWLQLVLPQSKPLSPGEVLGCTSSRLAQDTHAIIYLGDGRFHLESAMLHNPEIAAYQYDPYSRKLTREELDFEAVKRTRAEAVKKVREDRGTIGLIQGTLGRQGNIKIVQSLETRLRAADRPLVRILLSEIFPEKLALLHQIDAYAQVACPRLSIDWGHFFARPLLSPYELSVALGDIAAPASFYPMDFYSNEVPGPWGNNHESLRPVREKRRARVIVKEES</sequence>
<comment type="catalytic activity">
    <reaction evidence="10 11">
        <text>L-histidyl-[translation elongation factor 2] + S-adenosyl-L-methionine = 2-[(3S)-amino-3-carboxypropyl]-L-histidyl-[translation elongation factor 2] + S-methyl-5'-thioadenosine + H(+)</text>
        <dbReference type="Rhea" id="RHEA:36783"/>
        <dbReference type="Rhea" id="RHEA-COMP:9748"/>
        <dbReference type="Rhea" id="RHEA-COMP:9749"/>
        <dbReference type="ChEBI" id="CHEBI:15378"/>
        <dbReference type="ChEBI" id="CHEBI:17509"/>
        <dbReference type="ChEBI" id="CHEBI:29979"/>
        <dbReference type="ChEBI" id="CHEBI:59789"/>
        <dbReference type="ChEBI" id="CHEBI:73995"/>
        <dbReference type="EC" id="2.5.1.108"/>
    </reaction>
</comment>
<keyword evidence="11" id="KW-0004">4Fe-4S</keyword>
<name>A0AAV5SV18_9BILA</name>
<dbReference type="GO" id="GO:0017183">
    <property type="term" value="P:protein histidyl modification to diphthamide"/>
    <property type="evidence" value="ECO:0007669"/>
    <property type="project" value="UniProtKB-UniRule"/>
</dbReference>
<comment type="similarity">
    <text evidence="2 11">Belongs to the DPH1/DPH2 family. DPH1 subfamily.</text>
</comment>
<dbReference type="InterPro" id="IPR042264">
    <property type="entry name" value="DPH1/DPH2_2"/>
</dbReference>